<feature type="region of interest" description="Disordered" evidence="1">
    <location>
        <begin position="850"/>
        <end position="1045"/>
    </location>
</feature>
<feature type="compositionally biased region" description="Basic residues" evidence="1">
    <location>
        <begin position="990"/>
        <end position="999"/>
    </location>
</feature>
<feature type="compositionally biased region" description="Basic and acidic residues" evidence="1">
    <location>
        <begin position="433"/>
        <end position="444"/>
    </location>
</feature>
<feature type="compositionally biased region" description="Basic and acidic residues" evidence="1">
    <location>
        <begin position="504"/>
        <end position="521"/>
    </location>
</feature>
<dbReference type="OrthoDB" id="2804229at2759"/>
<reference evidence="2" key="1">
    <citation type="submission" date="2020-11" db="EMBL/GenBank/DDBJ databases">
        <authorList>
            <consortium name="DOE Joint Genome Institute"/>
            <person name="Ahrendt S."/>
            <person name="Riley R."/>
            <person name="Andreopoulos W."/>
            <person name="Labutti K."/>
            <person name="Pangilinan J."/>
            <person name="Ruiz-Duenas F.J."/>
            <person name="Barrasa J.M."/>
            <person name="Sanchez-Garcia M."/>
            <person name="Camarero S."/>
            <person name="Miyauchi S."/>
            <person name="Serrano A."/>
            <person name="Linde D."/>
            <person name="Babiker R."/>
            <person name="Drula E."/>
            <person name="Ayuso-Fernandez I."/>
            <person name="Pacheco R."/>
            <person name="Padilla G."/>
            <person name="Ferreira P."/>
            <person name="Barriuso J."/>
            <person name="Kellner H."/>
            <person name="Castanera R."/>
            <person name="Alfaro M."/>
            <person name="Ramirez L."/>
            <person name="Pisabarro A.G."/>
            <person name="Kuo A."/>
            <person name="Tritt A."/>
            <person name="Lipzen A."/>
            <person name="He G."/>
            <person name="Yan M."/>
            <person name="Ng V."/>
            <person name="Cullen D."/>
            <person name="Martin F."/>
            <person name="Rosso M.-N."/>
            <person name="Henrissat B."/>
            <person name="Hibbett D."/>
            <person name="Martinez A.T."/>
            <person name="Grigoriev I.V."/>
        </authorList>
    </citation>
    <scope>NUCLEOTIDE SEQUENCE</scope>
    <source>
        <strain evidence="2">CBS 506.95</strain>
    </source>
</reference>
<feature type="compositionally biased region" description="Basic and acidic residues" evidence="1">
    <location>
        <begin position="679"/>
        <end position="697"/>
    </location>
</feature>
<proteinExistence type="predicted"/>
<dbReference type="Proteomes" id="UP000807306">
    <property type="component" value="Unassembled WGS sequence"/>
</dbReference>
<feature type="compositionally biased region" description="Polar residues" evidence="1">
    <location>
        <begin position="721"/>
        <end position="733"/>
    </location>
</feature>
<dbReference type="SMART" id="SM00384">
    <property type="entry name" value="AT_hook"/>
    <property type="match status" value="2"/>
</dbReference>
<dbReference type="AlphaFoldDB" id="A0A9P6ECM6"/>
<dbReference type="GO" id="GO:0003677">
    <property type="term" value="F:DNA binding"/>
    <property type="evidence" value="ECO:0007669"/>
    <property type="project" value="InterPro"/>
</dbReference>
<feature type="compositionally biased region" description="Low complexity" evidence="1">
    <location>
        <begin position="318"/>
        <end position="328"/>
    </location>
</feature>
<feature type="compositionally biased region" description="Basic residues" evidence="1">
    <location>
        <begin position="953"/>
        <end position="962"/>
    </location>
</feature>
<gene>
    <name evidence="2" type="ORF">CPB83DRAFT_453527</name>
</gene>
<sequence length="1045" mass="113575">MGEPSKPEIIRPSQGLSKQPSLPEIASEASSSITISPKTDQMTTGRSDVPMPVTADASVPDPTDSPHSPTRPPRNFILSLTGTPKFILSPANSPRPAGNPIPVSVSLPPSILKALRERSAEPGLNVTLHPFPLGFAVQKPDGLFTPAGASTSTVTPTELEEDEARKQALNQIANAIYEPVPDENLTEWPGFDPMAAHTSEEQVVRDEGLNLPPTIITTDVKEVVEEEEQAPNNDLEADKPELQLPNSSLDADTYDEAESATLQPPALLPQAPSVTMHPPIARKPTDPILMSDPYPYSLSTPGASLQVPEEEGSDEDISANLSLSSTSTAEKESDEMPGNEVDGTTSNTQDEFDYEVLAPSGDFEIAADVFEPFQLDAELENTQQHPEVGNDETQFKDFQEILEAEDPFKLMGTDSTVAPGEIKYTNETPPDDLSSHDATPKELQNKSSDAGVVAREATPSLESVPEPNSSRPTQRGAKRKRSSSGKAESSSTRSKGKRGRPKGKAKEQEPSPERPEEDTIHVRPRSAFKNQQSLKRKANDKNLINGQGSSAIRDLSRKDQGSRSSSIVSSVPSDKSLLMQPSPTTNKSFDFHVPDAAHVHYQGLLFHAHGNRRKNPYSQLWTVTQQKEAHTRPAVSKKPTVSQTIEQLITAASPSFLQTEKLVEGEIAQTSTPVEDDENGVREPSSEHPEAVDDHGSTTKHPNHAQPLDFIESECAPATSNTLRIPTTSSSEVSPPFSPAHSNPTSHPSSTARSTRSQCKFRKMSLPREEDGPRVYFIVPGCTLSNLQLLKEEEIEDHGQATSEEGDRMVGHIETLDFNLQLIGIIRQLVGVDIIRENAVYYLPQVGETVRRQSPQKSHGAKAHGMHSSPAISGSQPSSSIRPPISNADSTSTSLSTRRRIIEAEEQSALSSTESDPEESEDDYKPSNKKAKPSPPETHLPPNSQEAATPQPKRGRGRPRKIKVQDMAYKPETDQPEDDSPLEGSSQKSKSTRRGVKRNRTTDVMVEEGEERRPKKLKSHKTAPSAFSPLKGNGQSAAQPSTPAK</sequence>
<feature type="compositionally biased region" description="Low complexity" evidence="1">
    <location>
        <begin position="262"/>
        <end position="272"/>
    </location>
</feature>
<protein>
    <submittedName>
        <fullName evidence="2">Uncharacterized protein</fullName>
    </submittedName>
</protein>
<dbReference type="InterPro" id="IPR017956">
    <property type="entry name" value="AT_hook_DNA-bd_motif"/>
</dbReference>
<feature type="region of interest" description="Disordered" evidence="1">
    <location>
        <begin position="376"/>
        <end position="583"/>
    </location>
</feature>
<feature type="compositionally biased region" description="Polar residues" evidence="1">
    <location>
        <begin position="740"/>
        <end position="758"/>
    </location>
</feature>
<name>A0A9P6ECM6_9AGAR</name>
<dbReference type="EMBL" id="MU157869">
    <property type="protein sequence ID" value="KAF9526627.1"/>
    <property type="molecule type" value="Genomic_DNA"/>
</dbReference>
<feature type="compositionally biased region" description="Low complexity" evidence="1">
    <location>
        <begin position="484"/>
        <end position="493"/>
    </location>
</feature>
<feature type="compositionally biased region" description="Polar residues" evidence="1">
    <location>
        <begin position="1033"/>
        <end position="1045"/>
    </location>
</feature>
<feature type="region of interest" description="Disordered" evidence="1">
    <location>
        <begin position="668"/>
        <end position="705"/>
    </location>
</feature>
<evidence type="ECO:0000313" key="2">
    <source>
        <dbReference type="EMBL" id="KAF9526627.1"/>
    </source>
</evidence>
<feature type="compositionally biased region" description="Low complexity" evidence="1">
    <location>
        <begin position="20"/>
        <end position="37"/>
    </location>
</feature>
<evidence type="ECO:0000313" key="3">
    <source>
        <dbReference type="Proteomes" id="UP000807306"/>
    </source>
</evidence>
<organism evidence="2 3">
    <name type="scientific">Crepidotus variabilis</name>
    <dbReference type="NCBI Taxonomy" id="179855"/>
    <lineage>
        <taxon>Eukaryota</taxon>
        <taxon>Fungi</taxon>
        <taxon>Dikarya</taxon>
        <taxon>Basidiomycota</taxon>
        <taxon>Agaricomycotina</taxon>
        <taxon>Agaricomycetes</taxon>
        <taxon>Agaricomycetidae</taxon>
        <taxon>Agaricales</taxon>
        <taxon>Agaricineae</taxon>
        <taxon>Crepidotaceae</taxon>
        <taxon>Crepidotus</taxon>
    </lineage>
</organism>
<comment type="caution">
    <text evidence="2">The sequence shown here is derived from an EMBL/GenBank/DDBJ whole genome shotgun (WGS) entry which is preliminary data.</text>
</comment>
<feature type="compositionally biased region" description="Basic residues" evidence="1">
    <location>
        <begin position="494"/>
        <end position="503"/>
    </location>
</feature>
<evidence type="ECO:0000256" key="1">
    <source>
        <dbReference type="SAM" id="MobiDB-lite"/>
    </source>
</evidence>
<feature type="compositionally biased region" description="Low complexity" evidence="1">
    <location>
        <begin position="868"/>
        <end position="896"/>
    </location>
</feature>
<feature type="compositionally biased region" description="Acidic residues" evidence="1">
    <location>
        <begin position="308"/>
        <end position="317"/>
    </location>
</feature>
<feature type="region of interest" description="Disordered" evidence="1">
    <location>
        <begin position="721"/>
        <end position="758"/>
    </location>
</feature>
<keyword evidence="3" id="KW-1185">Reference proteome</keyword>
<feature type="compositionally biased region" description="Low complexity" evidence="1">
    <location>
        <begin position="562"/>
        <end position="576"/>
    </location>
</feature>
<accession>A0A9P6ECM6</accession>
<feature type="region of interest" description="Disordered" evidence="1">
    <location>
        <begin position="219"/>
        <end position="352"/>
    </location>
</feature>
<feature type="region of interest" description="Disordered" evidence="1">
    <location>
        <begin position="1"/>
        <end position="78"/>
    </location>
</feature>